<dbReference type="SUPFAM" id="SSF47413">
    <property type="entry name" value="lambda repressor-like DNA-binding domains"/>
    <property type="match status" value="1"/>
</dbReference>
<protein>
    <submittedName>
        <fullName evidence="2">Transcriptional regulator</fullName>
    </submittedName>
</protein>
<gene>
    <name evidence="2" type="ORF">PAT3040_02097</name>
</gene>
<evidence type="ECO:0000313" key="2">
    <source>
        <dbReference type="EMBL" id="GBG07544.1"/>
    </source>
</evidence>
<dbReference type="Pfam" id="PF13560">
    <property type="entry name" value="HTH_31"/>
    <property type="match status" value="1"/>
</dbReference>
<evidence type="ECO:0000313" key="3">
    <source>
        <dbReference type="Proteomes" id="UP000245202"/>
    </source>
</evidence>
<dbReference type="Pfam" id="PF17765">
    <property type="entry name" value="MLTR_LBD"/>
    <property type="match status" value="1"/>
</dbReference>
<feature type="domain" description="HTH cro/C1-type" evidence="1">
    <location>
        <begin position="13"/>
        <end position="85"/>
    </location>
</feature>
<proteinExistence type="predicted"/>
<accession>A0A2R5EVY3</accession>
<evidence type="ECO:0000259" key="1">
    <source>
        <dbReference type="SMART" id="SM00530"/>
    </source>
</evidence>
<organism evidence="2 3">
    <name type="scientific">Paenibacillus agaridevorans</name>
    <dbReference type="NCBI Taxonomy" id="171404"/>
    <lineage>
        <taxon>Bacteria</taxon>
        <taxon>Bacillati</taxon>
        <taxon>Bacillota</taxon>
        <taxon>Bacilli</taxon>
        <taxon>Bacillales</taxon>
        <taxon>Paenibacillaceae</taxon>
        <taxon>Paenibacillus</taxon>
    </lineage>
</organism>
<dbReference type="SMART" id="SM00530">
    <property type="entry name" value="HTH_XRE"/>
    <property type="match status" value="1"/>
</dbReference>
<dbReference type="EMBL" id="BDQX01000098">
    <property type="protein sequence ID" value="GBG07544.1"/>
    <property type="molecule type" value="Genomic_DNA"/>
</dbReference>
<dbReference type="Gene3D" id="1.10.260.40">
    <property type="entry name" value="lambda repressor-like DNA-binding domains"/>
    <property type="match status" value="1"/>
</dbReference>
<dbReference type="PANTHER" id="PTHR35010:SF3">
    <property type="entry name" value="BLL4873 PROTEIN"/>
    <property type="match status" value="1"/>
</dbReference>
<dbReference type="InterPro" id="IPR041413">
    <property type="entry name" value="MLTR_LBD"/>
</dbReference>
<reference evidence="2 3" key="1">
    <citation type="submission" date="2017-08" db="EMBL/GenBank/DDBJ databases">
        <title>Substantial Increase in Enzyme Production by Combined Drug-Resistance Mutations in Paenibacillus agaridevorans.</title>
        <authorList>
            <person name="Tanaka Y."/>
            <person name="Funane K."/>
            <person name="Hosaka T."/>
            <person name="Shiwa Y."/>
            <person name="Fujita N."/>
            <person name="Miyazaki T."/>
            <person name="Yoshikawa H."/>
            <person name="Murakami K."/>
            <person name="Kasahara K."/>
            <person name="Inaoka T."/>
            <person name="Hiraga Y."/>
            <person name="Ochi K."/>
        </authorList>
    </citation>
    <scope>NUCLEOTIDE SEQUENCE [LARGE SCALE GENOMIC DNA]</scope>
    <source>
        <strain evidence="2 3">T-3040</strain>
    </source>
</reference>
<name>A0A2R5EVY3_9BACL</name>
<dbReference type="Proteomes" id="UP000245202">
    <property type="component" value="Unassembled WGS sequence"/>
</dbReference>
<dbReference type="InterPro" id="IPR001387">
    <property type="entry name" value="Cro/C1-type_HTH"/>
</dbReference>
<dbReference type="GO" id="GO:0003677">
    <property type="term" value="F:DNA binding"/>
    <property type="evidence" value="ECO:0007669"/>
    <property type="project" value="InterPro"/>
</dbReference>
<dbReference type="PANTHER" id="PTHR35010">
    <property type="entry name" value="BLL4672 PROTEIN-RELATED"/>
    <property type="match status" value="1"/>
</dbReference>
<dbReference type="Gene3D" id="3.30.450.180">
    <property type="match status" value="1"/>
</dbReference>
<comment type="caution">
    <text evidence="2">The sequence shown here is derived from an EMBL/GenBank/DDBJ whole genome shotgun (WGS) entry which is preliminary data.</text>
</comment>
<dbReference type="AlphaFoldDB" id="A0A2R5EVY3"/>
<keyword evidence="3" id="KW-1185">Reference proteome</keyword>
<dbReference type="CDD" id="cd00093">
    <property type="entry name" value="HTH_XRE"/>
    <property type="match status" value="1"/>
</dbReference>
<dbReference type="InterPro" id="IPR010982">
    <property type="entry name" value="Lambda_DNA-bd_dom_sf"/>
</dbReference>
<sequence length="278" mass="31689">MNRQTKLQVLSEFLKAARARLTPSSVGLPEGTRRRTPGLRREEVASLANVSATWYTWLEQGRDITVSPAVLDAIATALRLTMDERKYVFSLARDSVAAVHAPEEEAATISPSLNRMITELRGCPAIISDRRCNIVAWNEAAGRVFMDFGNLRPDERNMIRLLFARREFRRLAVNWESFAREYLAMFRAYYGQYADDEWYEMFLEEMMDAYPDFSRLWAAGNVSYAPEVLLEFRHASAGKMLFQLTSLHVHGDADLRCSIYTPAHNSNTDAKMSALMAK</sequence>
<dbReference type="RefSeq" id="WP_108992579.1">
    <property type="nucleotide sequence ID" value="NZ_BDQX01000098.1"/>
</dbReference>